<gene>
    <name evidence="1" type="ORF">ASILVAE211_24975</name>
</gene>
<dbReference type="EMBL" id="JAESVB010000037">
    <property type="protein sequence ID" value="MCB8878453.1"/>
    <property type="molecule type" value="Genomic_DNA"/>
</dbReference>
<sequence>METDFIAIFFVMVIRPFHATRTSTIAELIVASHDHTSLKADSKTIVRTRIKKM</sequence>
<reference evidence="1" key="2">
    <citation type="submission" date="2021-01" db="EMBL/GenBank/DDBJ databases">
        <authorList>
            <person name="Mieszkin S."/>
            <person name="Pouder E."/>
            <person name="Alain K."/>
        </authorList>
    </citation>
    <scope>NUCLEOTIDE SEQUENCE</scope>
    <source>
        <strain evidence="1">HW T2.11</strain>
    </source>
</reference>
<evidence type="ECO:0000313" key="1">
    <source>
        <dbReference type="EMBL" id="MCB8878453.1"/>
    </source>
</evidence>
<keyword evidence="2" id="KW-1185">Reference proteome</keyword>
<dbReference type="Proteomes" id="UP000708298">
    <property type="component" value="Unassembled WGS sequence"/>
</dbReference>
<name>A0A963YYA8_9PROT</name>
<comment type="caution">
    <text evidence="1">The sequence shown here is derived from an EMBL/GenBank/DDBJ whole genome shotgun (WGS) entry which is preliminary data.</text>
</comment>
<reference evidence="1" key="1">
    <citation type="journal article" date="2021" name="Microorganisms">
        <title>Acidisoma silvae sp. nov. and Acidisomacellulosilytica sp. nov., Two Acidophilic Bacteria Isolated from Decaying Wood, Hydrolyzing Cellulose and Producing Poly-3-hydroxybutyrate.</title>
        <authorList>
            <person name="Mieszkin S."/>
            <person name="Pouder E."/>
            <person name="Uroz S."/>
            <person name="Simon-Colin C."/>
            <person name="Alain K."/>
        </authorList>
    </citation>
    <scope>NUCLEOTIDE SEQUENCE</scope>
    <source>
        <strain evidence="1">HW T2.11</strain>
    </source>
</reference>
<dbReference type="AlphaFoldDB" id="A0A963YYA8"/>
<accession>A0A963YYA8</accession>
<protein>
    <submittedName>
        <fullName evidence="1">Uncharacterized protein</fullName>
    </submittedName>
</protein>
<dbReference type="RefSeq" id="WP_227324097.1">
    <property type="nucleotide sequence ID" value="NZ_JAESVB010000037.1"/>
</dbReference>
<proteinExistence type="predicted"/>
<organism evidence="1 2">
    <name type="scientific">Acidisoma silvae</name>
    <dbReference type="NCBI Taxonomy" id="2802396"/>
    <lineage>
        <taxon>Bacteria</taxon>
        <taxon>Pseudomonadati</taxon>
        <taxon>Pseudomonadota</taxon>
        <taxon>Alphaproteobacteria</taxon>
        <taxon>Acetobacterales</taxon>
        <taxon>Acidocellaceae</taxon>
        <taxon>Acidisoma</taxon>
    </lineage>
</organism>
<evidence type="ECO:0000313" key="2">
    <source>
        <dbReference type="Proteomes" id="UP000708298"/>
    </source>
</evidence>